<name>W2GZS9_PHYNI</name>
<gene>
    <name evidence="1" type="ORF">L915_07269</name>
</gene>
<organism evidence="1">
    <name type="scientific">Phytophthora nicotianae</name>
    <name type="common">Potato buckeye rot agent</name>
    <name type="synonym">Phytophthora parasitica</name>
    <dbReference type="NCBI Taxonomy" id="4792"/>
    <lineage>
        <taxon>Eukaryota</taxon>
        <taxon>Sar</taxon>
        <taxon>Stramenopiles</taxon>
        <taxon>Oomycota</taxon>
        <taxon>Peronosporomycetes</taxon>
        <taxon>Peronosporales</taxon>
        <taxon>Peronosporaceae</taxon>
        <taxon>Phytophthora</taxon>
    </lineage>
</organism>
<accession>W2GZS9</accession>
<dbReference type="Proteomes" id="UP000053236">
    <property type="component" value="Unassembled WGS sequence"/>
</dbReference>
<dbReference type="AlphaFoldDB" id="W2GZS9"/>
<dbReference type="EMBL" id="KI685890">
    <property type="protein sequence ID" value="ETK88472.1"/>
    <property type="molecule type" value="Genomic_DNA"/>
</dbReference>
<sequence>TVRSQKKITICDELEVLACYLDTHRTWSEDTSLLLHQVPTSRKDTEAQPLDHLYSYKRRKRMP</sequence>
<reference evidence="1" key="1">
    <citation type="submission" date="2013-11" db="EMBL/GenBank/DDBJ databases">
        <title>The Genome Sequence of Phytophthora parasitica CJ02B3.</title>
        <authorList>
            <consortium name="The Broad Institute Genomics Platform"/>
            <person name="Russ C."/>
            <person name="Tyler B."/>
            <person name="Panabieres F."/>
            <person name="Shan W."/>
            <person name="Tripathy S."/>
            <person name="Grunwald N."/>
            <person name="Machado M."/>
            <person name="Johnson C.S."/>
            <person name="Arredondo F."/>
            <person name="Hong C."/>
            <person name="Coffey M."/>
            <person name="Young S.K."/>
            <person name="Zeng Q."/>
            <person name="Gargeya S."/>
            <person name="Fitzgerald M."/>
            <person name="Abouelleil A."/>
            <person name="Alvarado L."/>
            <person name="Chapman S.B."/>
            <person name="Gainer-Dewar J."/>
            <person name="Goldberg J."/>
            <person name="Griggs A."/>
            <person name="Gujja S."/>
            <person name="Hansen M."/>
            <person name="Howarth C."/>
            <person name="Imamovic A."/>
            <person name="Ireland A."/>
            <person name="Larimer J."/>
            <person name="McCowan C."/>
            <person name="Murphy C."/>
            <person name="Pearson M."/>
            <person name="Poon T.W."/>
            <person name="Priest M."/>
            <person name="Roberts A."/>
            <person name="Saif S."/>
            <person name="Shea T."/>
            <person name="Sykes S."/>
            <person name="Wortman J."/>
            <person name="Nusbaum C."/>
            <person name="Birren B."/>
        </authorList>
    </citation>
    <scope>NUCLEOTIDE SEQUENCE [LARGE SCALE GENOMIC DNA]</scope>
    <source>
        <strain evidence="1">CJ02B3</strain>
    </source>
</reference>
<protein>
    <submittedName>
        <fullName evidence="1">Uncharacterized protein</fullName>
    </submittedName>
</protein>
<feature type="non-terminal residue" evidence="1">
    <location>
        <position position="1"/>
    </location>
</feature>
<proteinExistence type="predicted"/>
<evidence type="ECO:0000313" key="1">
    <source>
        <dbReference type="EMBL" id="ETK88472.1"/>
    </source>
</evidence>